<feature type="transmembrane region" description="Helical" evidence="3">
    <location>
        <begin position="374"/>
        <end position="397"/>
    </location>
</feature>
<organism evidence="5">
    <name type="scientific">Anopheles atroparvus</name>
    <name type="common">European mosquito</name>
    <dbReference type="NCBI Taxonomy" id="41427"/>
    <lineage>
        <taxon>Eukaryota</taxon>
        <taxon>Metazoa</taxon>
        <taxon>Ecdysozoa</taxon>
        <taxon>Arthropoda</taxon>
        <taxon>Hexapoda</taxon>
        <taxon>Insecta</taxon>
        <taxon>Pterygota</taxon>
        <taxon>Neoptera</taxon>
        <taxon>Endopterygota</taxon>
        <taxon>Diptera</taxon>
        <taxon>Nematocera</taxon>
        <taxon>Culicoidea</taxon>
        <taxon>Culicidae</taxon>
        <taxon>Anophelinae</taxon>
        <taxon>Anopheles</taxon>
    </lineage>
</organism>
<dbReference type="InterPro" id="IPR019819">
    <property type="entry name" value="Carboxylesterase_B_CS"/>
</dbReference>
<dbReference type="Gene3D" id="3.40.50.1820">
    <property type="entry name" value="alpha/beta hydrolase"/>
    <property type="match status" value="1"/>
</dbReference>
<evidence type="ECO:0000256" key="3">
    <source>
        <dbReference type="SAM" id="Phobius"/>
    </source>
</evidence>
<feature type="compositionally biased region" description="Basic and acidic residues" evidence="2">
    <location>
        <begin position="86"/>
        <end position="99"/>
    </location>
</feature>
<feature type="compositionally biased region" description="Basic and acidic residues" evidence="2">
    <location>
        <begin position="139"/>
        <end position="184"/>
    </location>
</feature>
<dbReference type="VEuPathDB" id="VectorBase:AATE009569"/>
<dbReference type="InterPro" id="IPR002018">
    <property type="entry name" value="CarbesteraseB"/>
</dbReference>
<evidence type="ECO:0000313" key="5">
    <source>
        <dbReference type="EnsemblMetazoa" id="AATE009569-PA.1"/>
    </source>
</evidence>
<feature type="compositionally biased region" description="Polar residues" evidence="2">
    <location>
        <begin position="11"/>
        <end position="22"/>
    </location>
</feature>
<evidence type="ECO:0000256" key="2">
    <source>
        <dbReference type="SAM" id="MobiDB-lite"/>
    </source>
</evidence>
<dbReference type="Pfam" id="PF00135">
    <property type="entry name" value="COesterase"/>
    <property type="match status" value="1"/>
</dbReference>
<dbReference type="SUPFAM" id="SSF53474">
    <property type="entry name" value="alpha/beta-Hydrolases"/>
    <property type="match status" value="1"/>
</dbReference>
<keyword evidence="3" id="KW-1133">Transmembrane helix</keyword>
<dbReference type="InterPro" id="IPR029058">
    <property type="entry name" value="AB_hydrolase_fold"/>
</dbReference>
<evidence type="ECO:0000256" key="1">
    <source>
        <dbReference type="ARBA" id="ARBA00023180"/>
    </source>
</evidence>
<evidence type="ECO:0000259" key="4">
    <source>
        <dbReference type="Pfam" id="PF00135"/>
    </source>
</evidence>
<sequence length="896" mass="97481">MGETDEKETVPTATANESQKPETPQPVGDGPEVEAKETEKLLGTNGTGGNEEDEKKSTGSEKKKSSSENVANGEEIINIPEDGDGEDKHKEDGGMKEGEVAAEPGSKSDKPNKVQAEEREVKPKKVPAGAFKLPGFFNKNKEKSKEADGADNELLEKGGENGDGKDAVAKADELKPPAAEEKPKRGGFFANLKLRNPFAKKPADEAGADGTTKAGEKQEEEEEKDEVTAEATDKPVGEGMESSEEKKPAAGGDESEGPVPKRGLLDALRVPLASIIPKRFKPVASGDPDDDIELGKTPKNRAGLASMETLDDSLKDADTKDAVDKAGVNGTDGEALVKPDDKEAKDKAAEAEEDAQERSLLERVQAYRCSVDDIAIIAGIVIFLILVALIVAFTFVGKSEPITAPVRDGKFIETVTNCGRVEGVLEDGSFAFRGIPYAVPPVGENRFKAARPIDSIENCWNGTLKAHNSTPVCWQFLADGKVEGTEDCLTLDVITPHVRYDNPLPVVVLVGAESFTGDSPGKLRPSTRYARSRDVIFVRPNFRLNVFGFLAVEQLTKSTHPPTSGNYGLTDLIVALKWIQLNIPHFGGDPKSVTLFGHRAGGTLVTALASSNKTSKLFARTWVSSGAAIFPGKPLADSEKANALYMSKIRCETADCLMEKSDEEILDAVPDVWRRTFPDLPAVDENTTTAANPRHEWLVLDGNYLQQHPADAWLADVSSGVRYMIGSTAHEAHNTKLHLKYTEWTPELVTKHVNESVVGQAGLTEEALRRYNATYQGLVAMISDIRTVCPLLTIVQKLPSAQFYAVTQTGGELGIADVDADVQAILGRYEPKTPEQRRYMSAIQQLFYHYVSHGEIKHELRKKHIDVGQDALPTYDDDNCRFWIKNDIVPRYARLD</sequence>
<dbReference type="FunFam" id="3.40.50.1820:FF:000295">
    <property type="entry name" value="neurotactin"/>
    <property type="match status" value="1"/>
</dbReference>
<keyword evidence="3" id="KW-0472">Membrane</keyword>
<feature type="region of interest" description="Disordered" evidence="2">
    <location>
        <begin position="276"/>
        <end position="306"/>
    </location>
</feature>
<dbReference type="InterPro" id="IPR050309">
    <property type="entry name" value="Type-B_Carboxylest/Lipase"/>
</dbReference>
<keyword evidence="1" id="KW-0325">Glycoprotein</keyword>
<keyword evidence="3" id="KW-0812">Transmembrane</keyword>
<dbReference type="AlphaFoldDB" id="A0A182J1I1"/>
<protein>
    <recommendedName>
        <fullName evidence="4">Carboxylesterase type B domain-containing protein</fullName>
    </recommendedName>
</protein>
<dbReference type="STRING" id="41427.A0A182J1I1"/>
<feature type="compositionally biased region" description="Basic and acidic residues" evidence="2">
    <location>
        <begin position="335"/>
        <end position="355"/>
    </location>
</feature>
<name>A0A182J1I1_ANOAO</name>
<accession>A0A182J1I1</accession>
<feature type="region of interest" description="Disordered" evidence="2">
    <location>
        <begin position="1"/>
        <end position="263"/>
    </location>
</feature>
<feature type="compositionally biased region" description="Basic and acidic residues" evidence="2">
    <location>
        <begin position="53"/>
        <end position="66"/>
    </location>
</feature>
<feature type="region of interest" description="Disordered" evidence="2">
    <location>
        <begin position="323"/>
        <end position="355"/>
    </location>
</feature>
<dbReference type="EnsemblMetazoa" id="AATE009569-RA">
    <property type="protein sequence ID" value="AATE009569-PA.1"/>
    <property type="gene ID" value="AATE009569"/>
</dbReference>
<feature type="domain" description="Carboxylesterase type B" evidence="4">
    <location>
        <begin position="416"/>
        <end position="798"/>
    </location>
</feature>
<feature type="compositionally biased region" description="Basic and acidic residues" evidence="2">
    <location>
        <begin position="106"/>
        <end position="123"/>
    </location>
</feature>
<proteinExistence type="predicted"/>
<dbReference type="PROSITE" id="PS00941">
    <property type="entry name" value="CARBOXYLESTERASE_B_2"/>
    <property type="match status" value="1"/>
</dbReference>
<reference evidence="5" key="1">
    <citation type="submission" date="2022-08" db="UniProtKB">
        <authorList>
            <consortium name="EnsemblMetazoa"/>
        </authorList>
    </citation>
    <scope>IDENTIFICATION</scope>
    <source>
        <strain evidence="5">EBRO</strain>
    </source>
</reference>
<dbReference type="PANTHER" id="PTHR11559">
    <property type="entry name" value="CARBOXYLESTERASE"/>
    <property type="match status" value="1"/>
</dbReference>